<dbReference type="AlphaFoldDB" id="A0A183IU84"/>
<keyword evidence="2" id="KW-1185">Reference proteome</keyword>
<accession>A0A183IU84</accession>
<evidence type="ECO:0000313" key="1">
    <source>
        <dbReference type="EMBL" id="VDP12191.1"/>
    </source>
</evidence>
<dbReference type="EMBL" id="UZAM01010394">
    <property type="protein sequence ID" value="VDP12191.1"/>
    <property type="molecule type" value="Genomic_DNA"/>
</dbReference>
<dbReference type="WBParaSite" id="SBAD_0000744801-mRNA-1">
    <property type="protein sequence ID" value="SBAD_0000744801-mRNA-1"/>
    <property type="gene ID" value="SBAD_0000744801"/>
</dbReference>
<protein>
    <submittedName>
        <fullName evidence="3">DUF3203 domain-containing protein</fullName>
    </submittedName>
</protein>
<reference evidence="1 2" key="2">
    <citation type="submission" date="2018-11" db="EMBL/GenBank/DDBJ databases">
        <authorList>
            <consortium name="Pathogen Informatics"/>
        </authorList>
    </citation>
    <scope>NUCLEOTIDE SEQUENCE [LARGE SCALE GENOMIC DNA]</scope>
</reference>
<reference evidence="3" key="1">
    <citation type="submission" date="2016-06" db="UniProtKB">
        <authorList>
            <consortium name="WormBaseParasite"/>
        </authorList>
    </citation>
    <scope>IDENTIFICATION</scope>
</reference>
<name>A0A183IU84_9BILA</name>
<evidence type="ECO:0000313" key="2">
    <source>
        <dbReference type="Proteomes" id="UP000270296"/>
    </source>
</evidence>
<organism evidence="3">
    <name type="scientific">Soboliphyme baturini</name>
    <dbReference type="NCBI Taxonomy" id="241478"/>
    <lineage>
        <taxon>Eukaryota</taxon>
        <taxon>Metazoa</taxon>
        <taxon>Ecdysozoa</taxon>
        <taxon>Nematoda</taxon>
        <taxon>Enoplea</taxon>
        <taxon>Dorylaimia</taxon>
        <taxon>Dioctophymatida</taxon>
        <taxon>Dioctophymatoidea</taxon>
        <taxon>Soboliphymatidae</taxon>
        <taxon>Soboliphyme</taxon>
    </lineage>
</organism>
<gene>
    <name evidence="1" type="ORF">SBAD_LOCUS7181</name>
</gene>
<dbReference type="OrthoDB" id="425681at2759"/>
<sequence length="72" mass="7992">MRVNKNLVLSRCPGGCSLQINGEAVEQVEKFKYLEIVFTSDGELVEEIDWRTGVASGVLRELARPVVTKAEL</sequence>
<evidence type="ECO:0000313" key="3">
    <source>
        <dbReference type="WBParaSite" id="SBAD_0000744801-mRNA-1"/>
    </source>
</evidence>
<proteinExistence type="predicted"/>
<dbReference type="Proteomes" id="UP000270296">
    <property type="component" value="Unassembled WGS sequence"/>
</dbReference>